<keyword evidence="7" id="KW-0863">Zinc-finger</keyword>
<evidence type="ECO:0000256" key="5">
    <source>
        <dbReference type="ARBA" id="ARBA00022723"/>
    </source>
</evidence>
<comment type="pathway">
    <text evidence="2">Protein modification; protein ubiquitination.</text>
</comment>
<evidence type="ECO:0000259" key="10">
    <source>
        <dbReference type="PROSITE" id="PS51873"/>
    </source>
</evidence>
<keyword evidence="5" id="KW-0479">Metal-binding</keyword>
<name>A0A6A6FD32_9PEZI</name>
<sequence>MSIHSHHSACDREQGTKINILNTAQYNQMPSTTATSFDCVVCYDEQQGLPAFNAGGDCMCKPCFDRGIKPQFEEHLKNEFSAPMWGAVIIDIDDVKSHFTPEFIGQYKTKMQEYAILPDRRIYCAGRVNKPCGAFAGSKDEMPAAACVECGTVTCGKCDSRTGEHTNGHECSEKKDDASAFAGLQKGKEYQLCPQCATPSEIMDGCNHMTCGFMACDTEYCFICGNKAREGQGHWDFGKPCPKYNQPGDVNAVFDVARAEEDFDDMFRVAQDAADMEILWTRAETDLTHNRGLNVFGEEPE</sequence>
<dbReference type="PROSITE" id="PS51873">
    <property type="entry name" value="TRIAD"/>
    <property type="match status" value="1"/>
</dbReference>
<dbReference type="EC" id="2.3.2.31" evidence="3"/>
<dbReference type="Proteomes" id="UP000799539">
    <property type="component" value="Unassembled WGS sequence"/>
</dbReference>
<dbReference type="Pfam" id="PF22605">
    <property type="entry name" value="IBR_2"/>
    <property type="match status" value="1"/>
</dbReference>
<keyword evidence="12" id="KW-1185">Reference proteome</keyword>
<dbReference type="InterPro" id="IPR031127">
    <property type="entry name" value="E3_UB_ligase_RBR"/>
</dbReference>
<evidence type="ECO:0000256" key="1">
    <source>
        <dbReference type="ARBA" id="ARBA00001798"/>
    </source>
</evidence>
<dbReference type="GO" id="GO:0016567">
    <property type="term" value="P:protein ubiquitination"/>
    <property type="evidence" value="ECO:0007669"/>
    <property type="project" value="InterPro"/>
</dbReference>
<keyword evidence="9" id="KW-0862">Zinc</keyword>
<dbReference type="AlphaFoldDB" id="A0A6A6FD32"/>
<evidence type="ECO:0000313" key="11">
    <source>
        <dbReference type="EMBL" id="KAF2211306.1"/>
    </source>
</evidence>
<reference evidence="11" key="1">
    <citation type="journal article" date="2020" name="Stud. Mycol.">
        <title>101 Dothideomycetes genomes: a test case for predicting lifestyles and emergence of pathogens.</title>
        <authorList>
            <person name="Haridas S."/>
            <person name="Albert R."/>
            <person name="Binder M."/>
            <person name="Bloem J."/>
            <person name="Labutti K."/>
            <person name="Salamov A."/>
            <person name="Andreopoulos B."/>
            <person name="Baker S."/>
            <person name="Barry K."/>
            <person name="Bills G."/>
            <person name="Bluhm B."/>
            <person name="Cannon C."/>
            <person name="Castanera R."/>
            <person name="Culley D."/>
            <person name="Daum C."/>
            <person name="Ezra D."/>
            <person name="Gonzalez J."/>
            <person name="Henrissat B."/>
            <person name="Kuo A."/>
            <person name="Liang C."/>
            <person name="Lipzen A."/>
            <person name="Lutzoni F."/>
            <person name="Magnuson J."/>
            <person name="Mondo S."/>
            <person name="Nolan M."/>
            <person name="Ohm R."/>
            <person name="Pangilinan J."/>
            <person name="Park H.-J."/>
            <person name="Ramirez L."/>
            <person name="Alfaro M."/>
            <person name="Sun H."/>
            <person name="Tritt A."/>
            <person name="Yoshinaga Y."/>
            <person name="Zwiers L.-H."/>
            <person name="Turgeon B."/>
            <person name="Goodwin S."/>
            <person name="Spatafora J."/>
            <person name="Crous P."/>
            <person name="Grigoriev I."/>
        </authorList>
    </citation>
    <scope>NUCLEOTIDE SEQUENCE</scope>
    <source>
        <strain evidence="11">SCOH1-5</strain>
    </source>
</reference>
<dbReference type="GO" id="GO:0008270">
    <property type="term" value="F:zinc ion binding"/>
    <property type="evidence" value="ECO:0007669"/>
    <property type="project" value="UniProtKB-KW"/>
</dbReference>
<evidence type="ECO:0000313" key="12">
    <source>
        <dbReference type="Proteomes" id="UP000799539"/>
    </source>
</evidence>
<evidence type="ECO:0000256" key="8">
    <source>
        <dbReference type="ARBA" id="ARBA00022786"/>
    </source>
</evidence>
<protein>
    <recommendedName>
        <fullName evidence="3">RBR-type E3 ubiquitin transferase</fullName>
        <ecNumber evidence="3">2.3.2.31</ecNumber>
    </recommendedName>
</protein>
<evidence type="ECO:0000256" key="9">
    <source>
        <dbReference type="ARBA" id="ARBA00022833"/>
    </source>
</evidence>
<dbReference type="GO" id="GO:0061630">
    <property type="term" value="F:ubiquitin protein ligase activity"/>
    <property type="evidence" value="ECO:0007669"/>
    <property type="project" value="UniProtKB-EC"/>
</dbReference>
<proteinExistence type="predicted"/>
<dbReference type="InterPro" id="IPR054694">
    <property type="entry name" value="Parkin-like_IBR"/>
</dbReference>
<keyword evidence="8" id="KW-0833">Ubl conjugation pathway</keyword>
<gene>
    <name evidence="11" type="ORF">CERZMDRAFT_85485</name>
</gene>
<evidence type="ECO:0000256" key="7">
    <source>
        <dbReference type="ARBA" id="ARBA00022771"/>
    </source>
</evidence>
<comment type="catalytic activity">
    <reaction evidence="1">
        <text>[E2 ubiquitin-conjugating enzyme]-S-ubiquitinyl-L-cysteine + [acceptor protein]-L-lysine = [E2 ubiquitin-conjugating enzyme]-L-cysteine + [acceptor protein]-N(6)-ubiquitinyl-L-lysine.</text>
        <dbReference type="EC" id="2.3.2.31"/>
    </reaction>
</comment>
<keyword evidence="4" id="KW-0808">Transferase</keyword>
<dbReference type="OrthoDB" id="3650714at2759"/>
<dbReference type="EMBL" id="ML992677">
    <property type="protein sequence ID" value="KAF2211306.1"/>
    <property type="molecule type" value="Genomic_DNA"/>
</dbReference>
<feature type="domain" description="RING-type" evidence="10">
    <location>
        <begin position="35"/>
        <end position="245"/>
    </location>
</feature>
<evidence type="ECO:0000256" key="3">
    <source>
        <dbReference type="ARBA" id="ARBA00012251"/>
    </source>
</evidence>
<dbReference type="PANTHER" id="PTHR11685">
    <property type="entry name" value="RBR FAMILY RING FINGER AND IBR DOMAIN-CONTAINING"/>
    <property type="match status" value="1"/>
</dbReference>
<keyword evidence="6" id="KW-0677">Repeat</keyword>
<evidence type="ECO:0000256" key="2">
    <source>
        <dbReference type="ARBA" id="ARBA00004906"/>
    </source>
</evidence>
<dbReference type="SUPFAM" id="SSF57850">
    <property type="entry name" value="RING/U-box"/>
    <property type="match status" value="1"/>
</dbReference>
<evidence type="ECO:0000256" key="6">
    <source>
        <dbReference type="ARBA" id="ARBA00022737"/>
    </source>
</evidence>
<organism evidence="11 12">
    <name type="scientific">Cercospora zeae-maydis SCOH1-5</name>
    <dbReference type="NCBI Taxonomy" id="717836"/>
    <lineage>
        <taxon>Eukaryota</taxon>
        <taxon>Fungi</taxon>
        <taxon>Dikarya</taxon>
        <taxon>Ascomycota</taxon>
        <taxon>Pezizomycotina</taxon>
        <taxon>Dothideomycetes</taxon>
        <taxon>Dothideomycetidae</taxon>
        <taxon>Mycosphaerellales</taxon>
        <taxon>Mycosphaerellaceae</taxon>
        <taxon>Cercospora</taxon>
    </lineage>
</organism>
<dbReference type="InterPro" id="IPR044066">
    <property type="entry name" value="TRIAD_supradom"/>
</dbReference>
<dbReference type="Gene3D" id="1.20.120.1750">
    <property type="match status" value="1"/>
</dbReference>
<evidence type="ECO:0000256" key="4">
    <source>
        <dbReference type="ARBA" id="ARBA00022679"/>
    </source>
</evidence>
<accession>A0A6A6FD32</accession>